<dbReference type="Proteomes" id="UP000059680">
    <property type="component" value="Chromosome 2"/>
</dbReference>
<dbReference type="PaxDb" id="39947-A0A0N7KFW2"/>
<name>A0A0N7KFW2_ORYSJ</name>
<reference evidence="1 2" key="2">
    <citation type="journal article" date="2013" name="Plant Cell Physiol.">
        <title>Rice Annotation Project Database (RAP-DB): an integrative and interactive database for rice genomics.</title>
        <authorList>
            <person name="Sakai H."/>
            <person name="Lee S.S."/>
            <person name="Tanaka T."/>
            <person name="Numa H."/>
            <person name="Kim J."/>
            <person name="Kawahara Y."/>
            <person name="Wakimoto H."/>
            <person name="Yang C.C."/>
            <person name="Iwamoto M."/>
            <person name="Abe T."/>
            <person name="Yamada Y."/>
            <person name="Muto A."/>
            <person name="Inokuchi H."/>
            <person name="Ikemura T."/>
            <person name="Matsumoto T."/>
            <person name="Sasaki T."/>
            <person name="Itoh T."/>
        </authorList>
    </citation>
    <scope>NUCLEOTIDE SEQUENCE [LARGE SCALE GENOMIC DNA]</scope>
    <source>
        <strain evidence="2">cv. Nipponbare</strain>
    </source>
</reference>
<accession>A0A0N7KFW2</accession>
<gene>
    <name evidence="1" type="ordered locus">Os02g0685350</name>
    <name evidence="1" type="ORF">OSNPB_020685350</name>
</gene>
<evidence type="ECO:0000313" key="1">
    <source>
        <dbReference type="EMBL" id="BAS80329.1"/>
    </source>
</evidence>
<dbReference type="AlphaFoldDB" id="A0A0N7KFW2"/>
<keyword evidence="2" id="KW-1185">Reference proteome</keyword>
<reference evidence="2" key="1">
    <citation type="journal article" date="2005" name="Nature">
        <title>The map-based sequence of the rice genome.</title>
        <authorList>
            <consortium name="International rice genome sequencing project (IRGSP)"/>
            <person name="Matsumoto T."/>
            <person name="Wu J."/>
            <person name="Kanamori H."/>
            <person name="Katayose Y."/>
            <person name="Fujisawa M."/>
            <person name="Namiki N."/>
            <person name="Mizuno H."/>
            <person name="Yamamoto K."/>
            <person name="Antonio B.A."/>
            <person name="Baba T."/>
            <person name="Sakata K."/>
            <person name="Nagamura Y."/>
            <person name="Aoki H."/>
            <person name="Arikawa K."/>
            <person name="Arita K."/>
            <person name="Bito T."/>
            <person name="Chiden Y."/>
            <person name="Fujitsuka N."/>
            <person name="Fukunaka R."/>
            <person name="Hamada M."/>
            <person name="Harada C."/>
            <person name="Hayashi A."/>
            <person name="Hijishita S."/>
            <person name="Honda M."/>
            <person name="Hosokawa S."/>
            <person name="Ichikawa Y."/>
            <person name="Idonuma A."/>
            <person name="Iijima M."/>
            <person name="Ikeda M."/>
            <person name="Ikeno M."/>
            <person name="Ito K."/>
            <person name="Ito S."/>
            <person name="Ito T."/>
            <person name="Ito Y."/>
            <person name="Ito Y."/>
            <person name="Iwabuchi A."/>
            <person name="Kamiya K."/>
            <person name="Karasawa W."/>
            <person name="Kurita K."/>
            <person name="Katagiri S."/>
            <person name="Kikuta A."/>
            <person name="Kobayashi H."/>
            <person name="Kobayashi N."/>
            <person name="Machita K."/>
            <person name="Maehara T."/>
            <person name="Masukawa M."/>
            <person name="Mizubayashi T."/>
            <person name="Mukai Y."/>
            <person name="Nagasaki H."/>
            <person name="Nagata Y."/>
            <person name="Naito S."/>
            <person name="Nakashima M."/>
            <person name="Nakama Y."/>
            <person name="Nakamichi Y."/>
            <person name="Nakamura M."/>
            <person name="Meguro A."/>
            <person name="Negishi M."/>
            <person name="Ohta I."/>
            <person name="Ohta T."/>
            <person name="Okamoto M."/>
            <person name="Ono N."/>
            <person name="Saji S."/>
            <person name="Sakaguchi M."/>
            <person name="Sakai K."/>
            <person name="Shibata M."/>
            <person name="Shimokawa T."/>
            <person name="Song J."/>
            <person name="Takazaki Y."/>
            <person name="Terasawa K."/>
            <person name="Tsugane M."/>
            <person name="Tsuji K."/>
            <person name="Ueda S."/>
            <person name="Waki K."/>
            <person name="Yamagata H."/>
            <person name="Yamamoto M."/>
            <person name="Yamamoto S."/>
            <person name="Yamane H."/>
            <person name="Yoshiki S."/>
            <person name="Yoshihara R."/>
            <person name="Yukawa K."/>
            <person name="Zhong H."/>
            <person name="Yano M."/>
            <person name="Yuan Q."/>
            <person name="Ouyang S."/>
            <person name="Liu J."/>
            <person name="Jones K.M."/>
            <person name="Gansberger K."/>
            <person name="Moffat K."/>
            <person name="Hill J."/>
            <person name="Bera J."/>
            <person name="Fadrosh D."/>
            <person name="Jin S."/>
            <person name="Johri S."/>
            <person name="Kim M."/>
            <person name="Overton L."/>
            <person name="Reardon M."/>
            <person name="Tsitrin T."/>
            <person name="Vuong H."/>
            <person name="Weaver B."/>
            <person name="Ciecko A."/>
            <person name="Tallon L."/>
            <person name="Jackson J."/>
            <person name="Pai G."/>
            <person name="Aken S.V."/>
            <person name="Utterback T."/>
            <person name="Reidmuller S."/>
            <person name="Feldblyum T."/>
            <person name="Hsiao J."/>
            <person name="Zismann V."/>
            <person name="Iobst S."/>
            <person name="de Vazeille A.R."/>
            <person name="Buell C.R."/>
            <person name="Ying K."/>
            <person name="Li Y."/>
            <person name="Lu T."/>
            <person name="Huang Y."/>
            <person name="Zhao Q."/>
            <person name="Feng Q."/>
            <person name="Zhang L."/>
            <person name="Zhu J."/>
            <person name="Weng Q."/>
            <person name="Mu J."/>
            <person name="Lu Y."/>
            <person name="Fan D."/>
            <person name="Liu Y."/>
            <person name="Guan J."/>
            <person name="Zhang Y."/>
            <person name="Yu S."/>
            <person name="Liu X."/>
            <person name="Zhang Y."/>
            <person name="Hong G."/>
            <person name="Han B."/>
            <person name="Choisne N."/>
            <person name="Demange N."/>
            <person name="Orjeda G."/>
            <person name="Samain S."/>
            <person name="Cattolico L."/>
            <person name="Pelletier E."/>
            <person name="Couloux A."/>
            <person name="Segurens B."/>
            <person name="Wincker P."/>
            <person name="D'Hont A."/>
            <person name="Scarpelli C."/>
            <person name="Weissenbach J."/>
            <person name="Salanoubat M."/>
            <person name="Quetier F."/>
            <person name="Yu Y."/>
            <person name="Kim H.R."/>
            <person name="Rambo T."/>
            <person name="Currie J."/>
            <person name="Collura K."/>
            <person name="Luo M."/>
            <person name="Yang T."/>
            <person name="Ammiraju J.S.S."/>
            <person name="Engler F."/>
            <person name="Soderlund C."/>
            <person name="Wing R.A."/>
            <person name="Palmer L.E."/>
            <person name="de la Bastide M."/>
            <person name="Spiegel L."/>
            <person name="Nascimento L."/>
            <person name="Zutavern T."/>
            <person name="O'Shaughnessy A."/>
            <person name="Dike S."/>
            <person name="Dedhia N."/>
            <person name="Preston R."/>
            <person name="Balija V."/>
            <person name="McCombie W.R."/>
            <person name="Chow T."/>
            <person name="Chen H."/>
            <person name="Chung M."/>
            <person name="Chen C."/>
            <person name="Shaw J."/>
            <person name="Wu H."/>
            <person name="Hsiao K."/>
            <person name="Chao Y."/>
            <person name="Chu M."/>
            <person name="Cheng C."/>
            <person name="Hour A."/>
            <person name="Lee P."/>
            <person name="Lin S."/>
            <person name="Lin Y."/>
            <person name="Liou J."/>
            <person name="Liu S."/>
            <person name="Hsing Y."/>
            <person name="Raghuvanshi S."/>
            <person name="Mohanty A."/>
            <person name="Bharti A.K."/>
            <person name="Gaur A."/>
            <person name="Gupta V."/>
            <person name="Kumar D."/>
            <person name="Ravi V."/>
            <person name="Vij S."/>
            <person name="Kapur A."/>
            <person name="Khurana P."/>
            <person name="Khurana P."/>
            <person name="Khurana J.P."/>
            <person name="Tyagi A.K."/>
            <person name="Gaikwad K."/>
            <person name="Singh A."/>
            <person name="Dalal V."/>
            <person name="Srivastava S."/>
            <person name="Dixit A."/>
            <person name="Pal A.K."/>
            <person name="Ghazi I.A."/>
            <person name="Yadav M."/>
            <person name="Pandit A."/>
            <person name="Bhargava A."/>
            <person name="Sureshbabu K."/>
            <person name="Batra K."/>
            <person name="Sharma T.R."/>
            <person name="Mohapatra T."/>
            <person name="Singh N.K."/>
            <person name="Messing J."/>
            <person name="Nelson A.B."/>
            <person name="Fuks G."/>
            <person name="Kavchok S."/>
            <person name="Keizer G."/>
            <person name="Linton E."/>
            <person name="Llaca V."/>
            <person name="Song R."/>
            <person name="Tanyolac B."/>
            <person name="Young S."/>
            <person name="Ho-Il K."/>
            <person name="Hahn J.H."/>
            <person name="Sangsakoo G."/>
            <person name="Vanavichit A."/>
            <person name="de Mattos Luiz.A.T."/>
            <person name="Zimmer P.D."/>
            <person name="Malone G."/>
            <person name="Dellagostin O."/>
            <person name="de Oliveira A.C."/>
            <person name="Bevan M."/>
            <person name="Bancroft I."/>
            <person name="Minx P."/>
            <person name="Cordum H."/>
            <person name="Wilson R."/>
            <person name="Cheng Z."/>
            <person name="Jin W."/>
            <person name="Jiang J."/>
            <person name="Leong S.A."/>
            <person name="Iwama H."/>
            <person name="Gojobori T."/>
            <person name="Itoh T."/>
            <person name="Niimura Y."/>
            <person name="Fujii Y."/>
            <person name="Habara T."/>
            <person name="Sakai H."/>
            <person name="Sato Y."/>
            <person name="Wilson G."/>
            <person name="Kumar K."/>
            <person name="McCouch S."/>
            <person name="Juretic N."/>
            <person name="Hoen D."/>
            <person name="Wright S."/>
            <person name="Bruskiewich R."/>
            <person name="Bureau T."/>
            <person name="Miyao A."/>
            <person name="Hirochika H."/>
            <person name="Nishikawa T."/>
            <person name="Kadowaki K."/>
            <person name="Sugiura M."/>
            <person name="Burr B."/>
            <person name="Sasaki T."/>
        </authorList>
    </citation>
    <scope>NUCLEOTIDE SEQUENCE [LARGE SCALE GENOMIC DNA]</scope>
    <source>
        <strain evidence="2">cv. Nipponbare</strain>
    </source>
</reference>
<proteinExistence type="predicted"/>
<reference evidence="1 2" key="3">
    <citation type="journal article" date="2013" name="Rice">
        <title>Improvement of the Oryza sativa Nipponbare reference genome using next generation sequence and optical map data.</title>
        <authorList>
            <person name="Kawahara Y."/>
            <person name="de la Bastide M."/>
            <person name="Hamilton J.P."/>
            <person name="Kanamori H."/>
            <person name="McCombie W.R."/>
            <person name="Ouyang S."/>
            <person name="Schwartz D.C."/>
            <person name="Tanaka T."/>
            <person name="Wu J."/>
            <person name="Zhou S."/>
            <person name="Childs K.L."/>
            <person name="Davidson R.M."/>
            <person name="Lin H."/>
            <person name="Quesada-Ocampo L."/>
            <person name="Vaillancourt B."/>
            <person name="Sakai H."/>
            <person name="Lee S.S."/>
            <person name="Kim J."/>
            <person name="Numa H."/>
            <person name="Itoh T."/>
            <person name="Buell C.R."/>
            <person name="Matsumoto T."/>
        </authorList>
    </citation>
    <scope>NUCLEOTIDE SEQUENCE [LARGE SCALE GENOMIC DNA]</scope>
    <source>
        <strain evidence="2">cv. Nipponbare</strain>
    </source>
</reference>
<protein>
    <submittedName>
        <fullName evidence="1">Os02g0685350 protein</fullName>
    </submittedName>
</protein>
<sequence>MAAAAAAADAPPEPVLLPEDSLTTCRAPRNHSVRKLCETTRSKNMTSSVLLSHEKKLKNWRLTLGNQIFCCCLHENERLYDLREELLRVATDLHGSLGTYVLCIHTQTNTNVTAHRRIRTIAIDRHENSICSMRHTLYTAPCAAVQLQGFQEQPVLLVRP</sequence>
<feature type="non-terminal residue" evidence="1">
    <location>
        <position position="160"/>
    </location>
</feature>
<dbReference type="EMBL" id="AP014958">
    <property type="protein sequence ID" value="BAS80329.1"/>
    <property type="molecule type" value="Genomic_DNA"/>
</dbReference>
<evidence type="ECO:0000313" key="2">
    <source>
        <dbReference type="Proteomes" id="UP000059680"/>
    </source>
</evidence>
<dbReference type="InParanoid" id="A0A0N7KFW2"/>
<organism evidence="1 2">
    <name type="scientific">Oryza sativa subsp. japonica</name>
    <name type="common">Rice</name>
    <dbReference type="NCBI Taxonomy" id="39947"/>
    <lineage>
        <taxon>Eukaryota</taxon>
        <taxon>Viridiplantae</taxon>
        <taxon>Streptophyta</taxon>
        <taxon>Embryophyta</taxon>
        <taxon>Tracheophyta</taxon>
        <taxon>Spermatophyta</taxon>
        <taxon>Magnoliopsida</taxon>
        <taxon>Liliopsida</taxon>
        <taxon>Poales</taxon>
        <taxon>Poaceae</taxon>
        <taxon>BOP clade</taxon>
        <taxon>Oryzoideae</taxon>
        <taxon>Oryzeae</taxon>
        <taxon>Oryzinae</taxon>
        <taxon>Oryza</taxon>
        <taxon>Oryza sativa</taxon>
    </lineage>
</organism>